<dbReference type="AlphaFoldDB" id="A0A948RS23"/>
<dbReference type="EMBL" id="JAHJDP010000021">
    <property type="protein sequence ID" value="MBU2689958.1"/>
    <property type="molecule type" value="Genomic_DNA"/>
</dbReference>
<accession>A0A948RS23</accession>
<comment type="caution">
    <text evidence="1">The sequence shown here is derived from an EMBL/GenBank/DDBJ whole genome shotgun (WGS) entry which is preliminary data.</text>
</comment>
<evidence type="ECO:0000313" key="2">
    <source>
        <dbReference type="Proteomes" id="UP000777784"/>
    </source>
</evidence>
<protein>
    <submittedName>
        <fullName evidence="1">Uncharacterized protein</fullName>
    </submittedName>
</protein>
<dbReference type="Proteomes" id="UP000777784">
    <property type="component" value="Unassembled WGS sequence"/>
</dbReference>
<gene>
    <name evidence="1" type="ORF">KJ970_03460</name>
</gene>
<sequence>MRRIGPLTEPNEAMAIKAPMEGWFKLKLRQERMSFESGNDGSSKRETGMKSLDLLSTGMSMRPFDDPVIERQGNCYLDISFYGGP</sequence>
<proteinExistence type="predicted"/>
<name>A0A948RS23_UNCEI</name>
<reference evidence="1" key="1">
    <citation type="submission" date="2021-05" db="EMBL/GenBank/DDBJ databases">
        <title>Energy efficiency and biological interactions define the core microbiome of deep oligotrophic groundwater.</title>
        <authorList>
            <person name="Mehrshad M."/>
            <person name="Lopez-Fernandez M."/>
            <person name="Bell E."/>
            <person name="Bernier-Latmani R."/>
            <person name="Bertilsson S."/>
            <person name="Dopson M."/>
        </authorList>
    </citation>
    <scope>NUCLEOTIDE SEQUENCE</scope>
    <source>
        <strain evidence="1">Modern_marine.mb.64</strain>
    </source>
</reference>
<organism evidence="1 2">
    <name type="scientific">Eiseniibacteriota bacterium</name>
    <dbReference type="NCBI Taxonomy" id="2212470"/>
    <lineage>
        <taxon>Bacteria</taxon>
        <taxon>Candidatus Eiseniibacteriota</taxon>
    </lineage>
</organism>
<evidence type="ECO:0000313" key="1">
    <source>
        <dbReference type="EMBL" id="MBU2689958.1"/>
    </source>
</evidence>